<dbReference type="InterPro" id="IPR036890">
    <property type="entry name" value="HATPase_C_sf"/>
</dbReference>
<protein>
    <recommendedName>
        <fullName evidence="8">Sensor-like histidine kinase SenX3</fullName>
        <ecNumber evidence="3">2.7.13.3</ecNumber>
    </recommendedName>
</protein>
<organism evidence="10 11">
    <name type="scientific">Nocardioides baculatus</name>
    <dbReference type="NCBI Taxonomy" id="2801337"/>
    <lineage>
        <taxon>Bacteria</taxon>
        <taxon>Bacillati</taxon>
        <taxon>Actinomycetota</taxon>
        <taxon>Actinomycetes</taxon>
        <taxon>Propionibacteriales</taxon>
        <taxon>Nocardioidaceae</taxon>
        <taxon>Nocardioides</taxon>
    </lineage>
</organism>
<dbReference type="PANTHER" id="PTHR42878:SF15">
    <property type="entry name" value="BACTERIOPHYTOCHROME"/>
    <property type="match status" value="1"/>
</dbReference>
<name>A0ABS1L912_9ACTN</name>
<dbReference type="SUPFAM" id="SSF55874">
    <property type="entry name" value="ATPase domain of HSP90 chaperone/DNA topoisomerase II/histidine kinase"/>
    <property type="match status" value="1"/>
</dbReference>
<dbReference type="Proteomes" id="UP000636918">
    <property type="component" value="Unassembled WGS sequence"/>
</dbReference>
<dbReference type="Gene3D" id="3.30.450.40">
    <property type="match status" value="1"/>
</dbReference>
<dbReference type="InterPro" id="IPR005467">
    <property type="entry name" value="His_kinase_dom"/>
</dbReference>
<evidence type="ECO:0000259" key="9">
    <source>
        <dbReference type="PROSITE" id="PS50109"/>
    </source>
</evidence>
<dbReference type="InterPro" id="IPR050351">
    <property type="entry name" value="BphY/WalK/GraS-like"/>
</dbReference>
<dbReference type="RefSeq" id="WP_201935180.1">
    <property type="nucleotide sequence ID" value="NZ_JAERSG010000002.1"/>
</dbReference>
<dbReference type="Pfam" id="PF02518">
    <property type="entry name" value="HATPase_c"/>
    <property type="match status" value="1"/>
</dbReference>
<dbReference type="SMART" id="SM00387">
    <property type="entry name" value="HATPase_c"/>
    <property type="match status" value="1"/>
</dbReference>
<dbReference type="CDD" id="cd00075">
    <property type="entry name" value="HATPase"/>
    <property type="match status" value="1"/>
</dbReference>
<dbReference type="GO" id="GO:0016301">
    <property type="term" value="F:kinase activity"/>
    <property type="evidence" value="ECO:0007669"/>
    <property type="project" value="UniProtKB-KW"/>
</dbReference>
<dbReference type="InterPro" id="IPR003661">
    <property type="entry name" value="HisK_dim/P_dom"/>
</dbReference>
<dbReference type="Gene3D" id="1.10.287.130">
    <property type="match status" value="1"/>
</dbReference>
<sequence>MDERQRAQALATYDVIGGPPRRELEALVDLAAQVADVPFAAINLFSDDHQHQVATSGFEGKDSPRSDSMCRFVVESGHSIMVEDAGTDSRFADSPWTTGEIAEVKYYASHPLRTPGEVVIGTLCVFDTESHPVTPDSARGLAQLADRVVDVLELELTSRRLSEANARLSTANERLEHFAGQVSHDLKNPLTSLSLSLESLELEVTDAYQLDTLARARRGVDRMDGMISDLLAFASQGAPPGDDLVDLGAELRLALDDLAGRVAARAVTVGALPVVRGDAVQLRSVLMNLLDNAAKFTDDGAAPEIEVDSRMLDGRHRIEVRDRGRGVPVDRSERIFAPLARLDKSVEGVGIGLATCRRVVEAHGGLIGVVPRAGGGSVFWFDLPFADV</sequence>
<dbReference type="PANTHER" id="PTHR42878">
    <property type="entry name" value="TWO-COMPONENT HISTIDINE KINASE"/>
    <property type="match status" value="1"/>
</dbReference>
<dbReference type="SUPFAM" id="SSF47384">
    <property type="entry name" value="Homodimeric domain of signal transducing histidine kinase"/>
    <property type="match status" value="1"/>
</dbReference>
<dbReference type="InterPro" id="IPR036097">
    <property type="entry name" value="HisK_dim/P_sf"/>
</dbReference>
<evidence type="ECO:0000256" key="6">
    <source>
        <dbReference type="ARBA" id="ARBA00022777"/>
    </source>
</evidence>
<dbReference type="Pfam" id="PF00512">
    <property type="entry name" value="HisKA"/>
    <property type="match status" value="1"/>
</dbReference>
<dbReference type="EMBL" id="JAERSG010000002">
    <property type="protein sequence ID" value="MBL0747427.1"/>
    <property type="molecule type" value="Genomic_DNA"/>
</dbReference>
<dbReference type="CDD" id="cd00082">
    <property type="entry name" value="HisKA"/>
    <property type="match status" value="1"/>
</dbReference>
<evidence type="ECO:0000313" key="11">
    <source>
        <dbReference type="Proteomes" id="UP000636918"/>
    </source>
</evidence>
<dbReference type="PROSITE" id="PS50109">
    <property type="entry name" value="HIS_KIN"/>
    <property type="match status" value="1"/>
</dbReference>
<evidence type="ECO:0000313" key="10">
    <source>
        <dbReference type="EMBL" id="MBL0747427.1"/>
    </source>
</evidence>
<dbReference type="SMART" id="SM00388">
    <property type="entry name" value="HisKA"/>
    <property type="match status" value="1"/>
</dbReference>
<dbReference type="SUPFAM" id="SSF55781">
    <property type="entry name" value="GAF domain-like"/>
    <property type="match status" value="1"/>
</dbReference>
<dbReference type="InterPro" id="IPR003018">
    <property type="entry name" value="GAF"/>
</dbReference>
<keyword evidence="7" id="KW-0902">Two-component regulatory system</keyword>
<comment type="subcellular location">
    <subcellularLocation>
        <location evidence="2">Cell membrane</location>
    </subcellularLocation>
</comment>
<dbReference type="EC" id="2.7.13.3" evidence="3"/>
<evidence type="ECO:0000256" key="5">
    <source>
        <dbReference type="ARBA" id="ARBA00022679"/>
    </source>
</evidence>
<evidence type="ECO:0000256" key="1">
    <source>
        <dbReference type="ARBA" id="ARBA00000085"/>
    </source>
</evidence>
<dbReference type="InterPro" id="IPR003594">
    <property type="entry name" value="HATPase_dom"/>
</dbReference>
<keyword evidence="11" id="KW-1185">Reference proteome</keyword>
<dbReference type="InterPro" id="IPR029016">
    <property type="entry name" value="GAF-like_dom_sf"/>
</dbReference>
<feature type="domain" description="Histidine kinase" evidence="9">
    <location>
        <begin position="181"/>
        <end position="387"/>
    </location>
</feature>
<dbReference type="InterPro" id="IPR004358">
    <property type="entry name" value="Sig_transdc_His_kin-like_C"/>
</dbReference>
<gene>
    <name evidence="10" type="ORF">JI751_07395</name>
</gene>
<evidence type="ECO:0000256" key="8">
    <source>
        <dbReference type="ARBA" id="ARBA00039401"/>
    </source>
</evidence>
<evidence type="ECO:0000256" key="2">
    <source>
        <dbReference type="ARBA" id="ARBA00004236"/>
    </source>
</evidence>
<dbReference type="PRINTS" id="PR00344">
    <property type="entry name" value="BCTRLSENSOR"/>
</dbReference>
<proteinExistence type="predicted"/>
<keyword evidence="5" id="KW-0808">Transferase</keyword>
<comment type="caution">
    <text evidence="10">The sequence shown here is derived from an EMBL/GenBank/DDBJ whole genome shotgun (WGS) entry which is preliminary data.</text>
</comment>
<keyword evidence="6 10" id="KW-0418">Kinase</keyword>
<dbReference type="Gene3D" id="3.30.565.10">
    <property type="entry name" value="Histidine kinase-like ATPase, C-terminal domain"/>
    <property type="match status" value="1"/>
</dbReference>
<accession>A0ABS1L912</accession>
<dbReference type="SMART" id="SM00065">
    <property type="entry name" value="GAF"/>
    <property type="match status" value="1"/>
</dbReference>
<comment type="catalytic activity">
    <reaction evidence="1">
        <text>ATP + protein L-histidine = ADP + protein N-phospho-L-histidine.</text>
        <dbReference type="EC" id="2.7.13.3"/>
    </reaction>
</comment>
<evidence type="ECO:0000256" key="3">
    <source>
        <dbReference type="ARBA" id="ARBA00012438"/>
    </source>
</evidence>
<evidence type="ECO:0000256" key="7">
    <source>
        <dbReference type="ARBA" id="ARBA00023012"/>
    </source>
</evidence>
<keyword evidence="4" id="KW-0597">Phosphoprotein</keyword>
<evidence type="ECO:0000256" key="4">
    <source>
        <dbReference type="ARBA" id="ARBA00022553"/>
    </source>
</evidence>
<reference evidence="10 11" key="1">
    <citation type="submission" date="2021-01" db="EMBL/GenBank/DDBJ databases">
        <title>Genome seq and assembly of Nocardiodes sp. G10.</title>
        <authorList>
            <person name="Chhetri G."/>
        </authorList>
    </citation>
    <scope>NUCLEOTIDE SEQUENCE [LARGE SCALE GENOMIC DNA]</scope>
    <source>
        <strain evidence="10 11">G10</strain>
    </source>
</reference>